<protein>
    <recommendedName>
        <fullName evidence="8">MotA/TolQ/ExbB proton channel domain-containing protein</fullName>
    </recommendedName>
</protein>
<keyword evidence="10" id="KW-1185">Reference proteome</keyword>
<evidence type="ECO:0000256" key="5">
    <source>
        <dbReference type="ARBA" id="ARBA00023136"/>
    </source>
</evidence>
<evidence type="ECO:0000256" key="1">
    <source>
        <dbReference type="ARBA" id="ARBA00004651"/>
    </source>
</evidence>
<evidence type="ECO:0000256" key="4">
    <source>
        <dbReference type="ARBA" id="ARBA00022989"/>
    </source>
</evidence>
<dbReference type="EMBL" id="CP016908">
    <property type="protein sequence ID" value="APS00888.1"/>
    <property type="molecule type" value="Genomic_DNA"/>
</dbReference>
<gene>
    <name evidence="9" type="ORF">BCY86_04535</name>
</gene>
<dbReference type="AlphaFoldDB" id="A0A1L6MZR2"/>
<name>A0A1L6MZR2_9BACT</name>
<evidence type="ECO:0000259" key="8">
    <source>
        <dbReference type="Pfam" id="PF01618"/>
    </source>
</evidence>
<comment type="similarity">
    <text evidence="6">Belongs to the exbB/tolQ family.</text>
</comment>
<keyword evidence="6" id="KW-0813">Transport</keyword>
<sequence length="207" mass="22506">MKVVLLLLLLFSLLCWFVIGMKSFQLRKIRSQTEMFMSVVDQTPSLVALSHGVHALPISPFSRIISVAVEELKRVSSVSTSDCLTESQIGLIEEAIRRATARELAHLESWMGLLGTIGSTAPFIGLFGTVYGIMDAFLSIGTEQNATLAVVAPKIAEALIATAVGLVAAIPSVMAFNYFSRKIQLLGEQVEDFTFVLIAHAYVKVDT</sequence>
<proteinExistence type="inferred from homology"/>
<evidence type="ECO:0000256" key="6">
    <source>
        <dbReference type="RuleBase" id="RU004057"/>
    </source>
</evidence>
<dbReference type="Pfam" id="PF01618">
    <property type="entry name" value="MotA_ExbB"/>
    <property type="match status" value="1"/>
</dbReference>
<evidence type="ECO:0000256" key="2">
    <source>
        <dbReference type="ARBA" id="ARBA00022475"/>
    </source>
</evidence>
<comment type="subcellular location">
    <subcellularLocation>
        <location evidence="1">Cell membrane</location>
        <topology evidence="1">Multi-pass membrane protein</topology>
    </subcellularLocation>
    <subcellularLocation>
        <location evidence="6">Membrane</location>
        <topology evidence="6">Multi-pass membrane protein</topology>
    </subcellularLocation>
</comment>
<evidence type="ECO:0000256" key="7">
    <source>
        <dbReference type="SAM" id="Phobius"/>
    </source>
</evidence>
<dbReference type="GO" id="GO:0005886">
    <property type="term" value="C:plasma membrane"/>
    <property type="evidence" value="ECO:0007669"/>
    <property type="project" value="UniProtKB-SubCell"/>
</dbReference>
<accession>A0A1L6MZR2</accession>
<evidence type="ECO:0000256" key="3">
    <source>
        <dbReference type="ARBA" id="ARBA00022692"/>
    </source>
</evidence>
<dbReference type="GO" id="GO:0017038">
    <property type="term" value="P:protein import"/>
    <property type="evidence" value="ECO:0007669"/>
    <property type="project" value="TreeGrafter"/>
</dbReference>
<dbReference type="STRING" id="1882918.BCY86_04535"/>
<keyword evidence="3 7" id="KW-0812">Transmembrane</keyword>
<dbReference type="KEGG" id="pabo:BCY86_04535"/>
<reference evidence="9 10" key="1">
    <citation type="submission" date="2016-08" db="EMBL/GenBank/DDBJ databases">
        <title>Identification and validation of antigenic proteins from Pajaroellobacter abortibovis using de-novo genome sequence assembly and reverse vaccinology.</title>
        <authorList>
            <person name="Welly B.T."/>
            <person name="Miller M.R."/>
            <person name="Stott J.L."/>
            <person name="Blanchard M.T."/>
            <person name="Islas-Trejo A.D."/>
            <person name="O'Rourke S.M."/>
            <person name="Young A.E."/>
            <person name="Medrano J.F."/>
            <person name="Van Eenennaam A.L."/>
        </authorList>
    </citation>
    <scope>NUCLEOTIDE SEQUENCE [LARGE SCALE GENOMIC DNA]</scope>
    <source>
        <strain evidence="9 10">BTF92-0548A/99-0131</strain>
    </source>
</reference>
<evidence type="ECO:0000313" key="9">
    <source>
        <dbReference type="EMBL" id="APS00888.1"/>
    </source>
</evidence>
<organism evidence="9 10">
    <name type="scientific">Pajaroellobacter abortibovis</name>
    <dbReference type="NCBI Taxonomy" id="1882918"/>
    <lineage>
        <taxon>Bacteria</taxon>
        <taxon>Pseudomonadati</taxon>
        <taxon>Myxococcota</taxon>
        <taxon>Polyangia</taxon>
        <taxon>Polyangiales</taxon>
        <taxon>Polyangiaceae</taxon>
    </lineage>
</organism>
<evidence type="ECO:0000313" key="10">
    <source>
        <dbReference type="Proteomes" id="UP000185544"/>
    </source>
</evidence>
<keyword evidence="5 7" id="KW-0472">Membrane</keyword>
<keyword evidence="4 7" id="KW-1133">Transmembrane helix</keyword>
<keyword evidence="2" id="KW-1003">Cell membrane</keyword>
<keyword evidence="6" id="KW-0653">Protein transport</keyword>
<dbReference type="Proteomes" id="UP000185544">
    <property type="component" value="Chromosome"/>
</dbReference>
<dbReference type="PANTHER" id="PTHR30625:SF3">
    <property type="entry name" value="TOL-PAL SYSTEM PROTEIN TOLQ"/>
    <property type="match status" value="1"/>
</dbReference>
<dbReference type="InterPro" id="IPR002898">
    <property type="entry name" value="MotA_ExbB_proton_chnl"/>
</dbReference>
<feature type="domain" description="MotA/TolQ/ExbB proton channel" evidence="8">
    <location>
        <begin position="84"/>
        <end position="191"/>
    </location>
</feature>
<dbReference type="PANTHER" id="PTHR30625">
    <property type="entry name" value="PROTEIN TOLQ"/>
    <property type="match status" value="1"/>
</dbReference>
<dbReference type="InterPro" id="IPR050790">
    <property type="entry name" value="ExbB/TolQ_transport"/>
</dbReference>
<feature type="transmembrane region" description="Helical" evidence="7">
    <location>
        <begin position="158"/>
        <end position="179"/>
    </location>
</feature>